<protein>
    <recommendedName>
        <fullName evidence="1">SET domain-containing protein</fullName>
    </recommendedName>
</protein>
<dbReference type="KEGG" id="psco:LY89DRAFT_669361"/>
<evidence type="ECO:0000259" key="1">
    <source>
        <dbReference type="PROSITE" id="PS50280"/>
    </source>
</evidence>
<proteinExistence type="predicted"/>
<dbReference type="Gene3D" id="1.10.220.160">
    <property type="match status" value="1"/>
</dbReference>
<dbReference type="Gene3D" id="2.170.270.10">
    <property type="entry name" value="SET domain"/>
    <property type="match status" value="1"/>
</dbReference>
<dbReference type="Proteomes" id="UP000070700">
    <property type="component" value="Unassembled WGS sequence"/>
</dbReference>
<dbReference type="OrthoDB" id="5945798at2759"/>
<organism evidence="2 3">
    <name type="scientific">Mollisia scopiformis</name>
    <name type="common">Conifer needle endophyte fungus</name>
    <name type="synonym">Phialocephala scopiformis</name>
    <dbReference type="NCBI Taxonomy" id="149040"/>
    <lineage>
        <taxon>Eukaryota</taxon>
        <taxon>Fungi</taxon>
        <taxon>Dikarya</taxon>
        <taxon>Ascomycota</taxon>
        <taxon>Pezizomycotina</taxon>
        <taxon>Leotiomycetes</taxon>
        <taxon>Helotiales</taxon>
        <taxon>Mollisiaceae</taxon>
        <taxon>Mollisia</taxon>
    </lineage>
</organism>
<dbReference type="CDD" id="cd20071">
    <property type="entry name" value="SET_SMYD"/>
    <property type="match status" value="1"/>
</dbReference>
<dbReference type="PANTHER" id="PTHR12197">
    <property type="entry name" value="HISTONE-LYSINE N-METHYLTRANSFERASE SMYD"/>
    <property type="match status" value="1"/>
</dbReference>
<dbReference type="GO" id="GO:0005634">
    <property type="term" value="C:nucleus"/>
    <property type="evidence" value="ECO:0007669"/>
    <property type="project" value="TreeGrafter"/>
</dbReference>
<name>A0A194X9R6_MOLSC</name>
<dbReference type="InParanoid" id="A0A194X9R6"/>
<gene>
    <name evidence="2" type="ORF">LY89DRAFT_669361</name>
</gene>
<dbReference type="PANTHER" id="PTHR12197:SF251">
    <property type="entry name" value="EG:BACR7C10.4 PROTEIN"/>
    <property type="match status" value="1"/>
</dbReference>
<dbReference type="Pfam" id="PF00856">
    <property type="entry name" value="SET"/>
    <property type="match status" value="1"/>
</dbReference>
<keyword evidence="3" id="KW-1185">Reference proteome</keyword>
<dbReference type="AlphaFoldDB" id="A0A194X9R6"/>
<sequence length="503" mass="57956">MATPRRSDEISNPIWSGTNLPTRVRHDVPLSIRTSTIMGGSVGMGLFCDRDVQDGELIFAIKQPLIAVACQEEAWNHHHKYECRTYAKCLESRVASGTNLLIFNPTFRMLARLVCLHDKQKLKPEYSWREFERLATYETHRSQVMELPVPAAILLKKVTNTTLSHEQIRMLTYTVGGNQKHMAAPVIRGSQTWLDPLMDWGAAVGYCLEPFMAVLQHSCTGNVYVMYESNELRVRALRDISKDEELLIPWVEISDDRRVRLDKLIYNWNLTCRCDACRNGPTMTPDLLKRSFKLINLKEEKECLSLLPDIESTMTELQSSGLGNSQAMRRLVRRAIAGHLGRKNDLSLTKALKLFLKIYYVIDHQTSPPTRRLEHLATMHDIRSLLYAPLLGWARDVQPYPERIKVLLVNIYPYWCVKIAEDIRLAFGADSAACRVEQRWRDEVLHYFNIPGHYDTLLADKSLHRRYVDISQDLAARRLFVKDVNALLAWAGIPTQTYEQMMR</sequence>
<dbReference type="InterPro" id="IPR001214">
    <property type="entry name" value="SET_dom"/>
</dbReference>
<dbReference type="PROSITE" id="PS50280">
    <property type="entry name" value="SET"/>
    <property type="match status" value="1"/>
</dbReference>
<accession>A0A194X9R6</accession>
<dbReference type="InterPro" id="IPR046341">
    <property type="entry name" value="SET_dom_sf"/>
</dbReference>
<dbReference type="InterPro" id="IPR050869">
    <property type="entry name" value="H3K4_H4K5_MeTrfase"/>
</dbReference>
<evidence type="ECO:0000313" key="2">
    <source>
        <dbReference type="EMBL" id="KUJ16920.1"/>
    </source>
</evidence>
<evidence type="ECO:0000313" key="3">
    <source>
        <dbReference type="Proteomes" id="UP000070700"/>
    </source>
</evidence>
<dbReference type="SUPFAM" id="SSF82199">
    <property type="entry name" value="SET domain"/>
    <property type="match status" value="1"/>
</dbReference>
<dbReference type="RefSeq" id="XP_018071275.1">
    <property type="nucleotide sequence ID" value="XM_018213092.1"/>
</dbReference>
<feature type="domain" description="SET" evidence="1">
    <location>
        <begin position="28"/>
        <end position="251"/>
    </location>
</feature>
<dbReference type="GeneID" id="28822818"/>
<dbReference type="FunCoup" id="A0A194X9R6">
    <property type="interactions" value="668"/>
</dbReference>
<reference evidence="2 3" key="1">
    <citation type="submission" date="2015-10" db="EMBL/GenBank/DDBJ databases">
        <title>Full genome of DAOMC 229536 Phialocephala scopiformis, a fungal endophyte of spruce producing the potent anti-insectan compound rugulosin.</title>
        <authorList>
            <consortium name="DOE Joint Genome Institute"/>
            <person name="Walker A.K."/>
            <person name="Frasz S.L."/>
            <person name="Seifert K.A."/>
            <person name="Miller J.D."/>
            <person name="Mondo S.J."/>
            <person name="Labutti K."/>
            <person name="Lipzen A."/>
            <person name="Dockter R."/>
            <person name="Kennedy M."/>
            <person name="Grigoriev I.V."/>
            <person name="Spatafora J.W."/>
        </authorList>
    </citation>
    <scope>NUCLEOTIDE SEQUENCE [LARGE SCALE GENOMIC DNA]</scope>
    <source>
        <strain evidence="2 3">CBS 120377</strain>
    </source>
</reference>
<dbReference type="Gene3D" id="6.10.140.2220">
    <property type="match status" value="1"/>
</dbReference>
<dbReference type="EMBL" id="KQ947415">
    <property type="protein sequence ID" value="KUJ16920.1"/>
    <property type="molecule type" value="Genomic_DNA"/>
</dbReference>